<protein>
    <recommendedName>
        <fullName evidence="5">phosphodiesterase I</fullName>
        <ecNumber evidence="5">3.1.4.1</ecNumber>
    </recommendedName>
</protein>
<evidence type="ECO:0000313" key="13">
    <source>
        <dbReference type="Proteomes" id="UP000242418"/>
    </source>
</evidence>
<dbReference type="GO" id="GO:0004528">
    <property type="term" value="F:phosphodiesterase I activity"/>
    <property type="evidence" value="ECO:0007669"/>
    <property type="project" value="UniProtKB-EC"/>
</dbReference>
<dbReference type="GO" id="GO:0003676">
    <property type="term" value="F:nucleic acid binding"/>
    <property type="evidence" value="ECO:0007669"/>
    <property type="project" value="InterPro"/>
</dbReference>
<sequence length="554" mass="63542">MPIATGTPMQSQLDPRFYYLANFRQALTWLQKRYADLLSETEHEFVRQFFALDTPSQALLVRMIMRKGSHFRLSKLSYEEIGCARLAVTPLLEAGWVRHDAELSLEELFKLLRKDEVLQHLAGHGSRKSQNKSELLTQLTETCAEPRAFAAWCPGSEEQIVSLTIDALCERLRLMFFGNLRQDWSEFVLAELGIFRYERVELTPDSRAFRHRADVDCYLHLQRSREQFEAGEPLADVLQQISALVCDTPFLAARRNKLLFRMGQQLEREADLEGALAFYTDCRYVGARLRQIRVLERLGRPEQAYKLTLQAIQEPENDAEAQAVERALTRLARQLGQPLPGKAKPIPPARIDLSLPRPEAQSVEFAVKAHLHEPDAPVHYVENSLICSLFGLLCWQAIFAPVPGAFFHPFHTAPVDLFSADFHTQREELFASCMAHLDSDAYKQVIRDNYTAKFGIQSPFVFWAALDQTLLEQALDCLPAAHLRAWFKRLLVDIKANRAGMPDLIQFWPAEQRYRMIEVKGPGDRLQDNQRRWLAFCAEHGMPVDVCYVQWADA</sequence>
<dbReference type="InterPro" id="IPR049125">
    <property type="entry name" value="FAN1-like_WH"/>
</dbReference>
<name>A0AB37ZBK6_9PSED</name>
<dbReference type="PANTHER" id="PTHR15749:SF4">
    <property type="entry name" value="FANCONI-ASSOCIATED NUCLEASE 1"/>
    <property type="match status" value="1"/>
</dbReference>
<reference evidence="12 13" key="1">
    <citation type="submission" date="2016-10" db="EMBL/GenBank/DDBJ databases">
        <authorList>
            <person name="Varghese N."/>
            <person name="Submissions S."/>
        </authorList>
    </citation>
    <scope>NUCLEOTIDE SEQUENCE [LARGE SCALE GENOMIC DNA]</scope>
    <source>
        <strain evidence="12 13">DSM 17833</strain>
    </source>
</reference>
<proteinExistence type="inferred from homology"/>
<evidence type="ECO:0000256" key="2">
    <source>
        <dbReference type="ARBA" id="ARBA00001936"/>
    </source>
</evidence>
<comment type="catalytic activity">
    <reaction evidence="1">
        <text>Hydrolytically removes 5'-nucleotides successively from the 3'-hydroxy termini of 3'-hydroxy-terminated oligonucleotides.</text>
        <dbReference type="EC" id="3.1.4.1"/>
    </reaction>
</comment>
<dbReference type="SMART" id="SM00990">
    <property type="entry name" value="VRR_NUC"/>
    <property type="match status" value="1"/>
</dbReference>
<evidence type="ECO:0000256" key="10">
    <source>
        <dbReference type="ARBA" id="ARBA00023211"/>
    </source>
</evidence>
<dbReference type="EC" id="3.1.4.1" evidence="5"/>
<evidence type="ECO:0000256" key="1">
    <source>
        <dbReference type="ARBA" id="ARBA00000983"/>
    </source>
</evidence>
<dbReference type="InterPro" id="IPR040603">
    <property type="entry name" value="FAN1_SAP_bact"/>
</dbReference>
<evidence type="ECO:0000256" key="9">
    <source>
        <dbReference type="ARBA" id="ARBA00022842"/>
    </source>
</evidence>
<dbReference type="Gene3D" id="3.40.1350.10">
    <property type="match status" value="1"/>
</dbReference>
<accession>A0AB37ZBK6</accession>
<keyword evidence="6" id="KW-0540">Nuclease</keyword>
<feature type="domain" description="VRR-NUC" evidence="11">
    <location>
        <begin position="437"/>
        <end position="551"/>
    </location>
</feature>
<dbReference type="FunFam" id="3.40.1350.10:FF:000024">
    <property type="entry name" value="Fanconi-associated nuclease"/>
    <property type="match status" value="1"/>
</dbReference>
<dbReference type="Proteomes" id="UP000242418">
    <property type="component" value="Unassembled WGS sequence"/>
</dbReference>
<evidence type="ECO:0000256" key="8">
    <source>
        <dbReference type="ARBA" id="ARBA00022801"/>
    </source>
</evidence>
<dbReference type="GO" id="GO:0046872">
    <property type="term" value="F:metal ion binding"/>
    <property type="evidence" value="ECO:0007669"/>
    <property type="project" value="UniProtKB-KW"/>
</dbReference>
<dbReference type="Pfam" id="PF21315">
    <property type="entry name" value="FAN1_HTH"/>
    <property type="match status" value="1"/>
</dbReference>
<dbReference type="GO" id="GO:0036297">
    <property type="term" value="P:interstrand cross-link repair"/>
    <property type="evidence" value="ECO:0007669"/>
    <property type="project" value="InterPro"/>
</dbReference>
<comment type="cofactor">
    <cofactor evidence="2">
        <name>Mn(2+)</name>
        <dbReference type="ChEBI" id="CHEBI:29035"/>
    </cofactor>
</comment>
<keyword evidence="9" id="KW-0460">Magnesium</keyword>
<comment type="similarity">
    <text evidence="4">Belongs to the FAN1 family.</text>
</comment>
<dbReference type="InterPro" id="IPR014883">
    <property type="entry name" value="VRR_NUC"/>
</dbReference>
<dbReference type="EMBL" id="FMTL01000004">
    <property type="protein sequence ID" value="SCW81924.1"/>
    <property type="molecule type" value="Genomic_DNA"/>
</dbReference>
<evidence type="ECO:0000259" key="11">
    <source>
        <dbReference type="SMART" id="SM00990"/>
    </source>
</evidence>
<evidence type="ECO:0000256" key="7">
    <source>
        <dbReference type="ARBA" id="ARBA00022723"/>
    </source>
</evidence>
<evidence type="ECO:0000256" key="6">
    <source>
        <dbReference type="ARBA" id="ARBA00022722"/>
    </source>
</evidence>
<evidence type="ECO:0000256" key="3">
    <source>
        <dbReference type="ARBA" id="ARBA00001946"/>
    </source>
</evidence>
<evidence type="ECO:0000256" key="4">
    <source>
        <dbReference type="ARBA" id="ARBA00005533"/>
    </source>
</evidence>
<dbReference type="AlphaFoldDB" id="A0AB37ZBK6"/>
<dbReference type="Pfam" id="PF18081">
    <property type="entry name" value="FANC_SAP"/>
    <property type="match status" value="1"/>
</dbReference>
<comment type="cofactor">
    <cofactor evidence="3">
        <name>Mg(2+)</name>
        <dbReference type="ChEBI" id="CHEBI:18420"/>
    </cofactor>
</comment>
<keyword evidence="7" id="KW-0479">Metal-binding</keyword>
<keyword evidence="13" id="KW-1185">Reference proteome</keyword>
<dbReference type="RefSeq" id="WP_090255334.1">
    <property type="nucleotide sequence ID" value="NZ_FMTL01000004.1"/>
</dbReference>
<evidence type="ECO:0000256" key="5">
    <source>
        <dbReference type="ARBA" id="ARBA00012029"/>
    </source>
</evidence>
<dbReference type="InterPro" id="IPR011856">
    <property type="entry name" value="tRNA_endonuc-like_dom_sf"/>
</dbReference>
<organism evidence="12 13">
    <name type="scientific">Pseudomonas peli</name>
    <dbReference type="NCBI Taxonomy" id="592361"/>
    <lineage>
        <taxon>Bacteria</taxon>
        <taxon>Pseudomonadati</taxon>
        <taxon>Pseudomonadota</taxon>
        <taxon>Gammaproteobacteria</taxon>
        <taxon>Pseudomonadales</taxon>
        <taxon>Pseudomonadaceae</taxon>
        <taxon>Pseudomonas</taxon>
    </lineage>
</organism>
<keyword evidence="8" id="KW-0378">Hydrolase</keyword>
<dbReference type="PANTHER" id="PTHR15749">
    <property type="entry name" value="FANCONI-ASSOCIATED NUCLEASE 1"/>
    <property type="match status" value="1"/>
</dbReference>
<evidence type="ECO:0000313" key="12">
    <source>
        <dbReference type="EMBL" id="SCW81924.1"/>
    </source>
</evidence>
<gene>
    <name evidence="12" type="ORF">SAMN05216370_3725</name>
</gene>
<dbReference type="InterPro" id="IPR033315">
    <property type="entry name" value="Fan1-like"/>
</dbReference>
<dbReference type="Pfam" id="PF08774">
    <property type="entry name" value="VRR_NUC"/>
    <property type="match status" value="1"/>
</dbReference>
<comment type="caution">
    <text evidence="12">The sequence shown here is derived from an EMBL/GenBank/DDBJ whole genome shotgun (WGS) entry which is preliminary data.</text>
</comment>
<keyword evidence="10" id="KW-0464">Manganese</keyword>